<dbReference type="SUPFAM" id="SSF53474">
    <property type="entry name" value="alpha/beta-Hydrolases"/>
    <property type="match status" value="1"/>
</dbReference>
<dbReference type="PANTHER" id="PTHR43329">
    <property type="entry name" value="EPOXIDE HYDROLASE"/>
    <property type="match status" value="1"/>
</dbReference>
<dbReference type="InterPro" id="IPR000073">
    <property type="entry name" value="AB_hydrolase_1"/>
</dbReference>
<dbReference type="InterPro" id="IPR000639">
    <property type="entry name" value="Epox_hydrolase-like"/>
</dbReference>
<evidence type="ECO:0000256" key="3">
    <source>
        <dbReference type="SAM" id="SignalP"/>
    </source>
</evidence>
<evidence type="ECO:0000259" key="4">
    <source>
        <dbReference type="Pfam" id="PF00561"/>
    </source>
</evidence>
<evidence type="ECO:0000256" key="1">
    <source>
        <dbReference type="ARBA" id="ARBA00022801"/>
    </source>
</evidence>
<dbReference type="AlphaFoldDB" id="A0A165IMC4"/>
<dbReference type="InterPro" id="IPR029058">
    <property type="entry name" value="AB_hydrolase_fold"/>
</dbReference>
<name>A0A165IMC4_9APHY</name>
<feature type="chain" id="PRO_5007859412" evidence="3">
    <location>
        <begin position="18"/>
        <end position="383"/>
    </location>
</feature>
<dbReference type="GO" id="GO:0016787">
    <property type="term" value="F:hydrolase activity"/>
    <property type="evidence" value="ECO:0007669"/>
    <property type="project" value="UniProtKB-KW"/>
</dbReference>
<dbReference type="OrthoDB" id="408373at2759"/>
<dbReference type="RefSeq" id="XP_040770788.1">
    <property type="nucleotide sequence ID" value="XM_040905411.1"/>
</dbReference>
<dbReference type="Pfam" id="PF00561">
    <property type="entry name" value="Abhydrolase_1"/>
    <property type="match status" value="1"/>
</dbReference>
<evidence type="ECO:0000256" key="2">
    <source>
        <dbReference type="ARBA" id="ARBA00038334"/>
    </source>
</evidence>
<dbReference type="STRING" id="1314785.A0A165IMC4"/>
<dbReference type="Proteomes" id="UP000076871">
    <property type="component" value="Unassembled WGS sequence"/>
</dbReference>
<evidence type="ECO:0000313" key="6">
    <source>
        <dbReference type="Proteomes" id="UP000076871"/>
    </source>
</evidence>
<keyword evidence="1 5" id="KW-0378">Hydrolase</keyword>
<accession>A0A165IMC4</accession>
<feature type="signal peptide" evidence="3">
    <location>
        <begin position="1"/>
        <end position="17"/>
    </location>
</feature>
<organism evidence="5 6">
    <name type="scientific">Laetiporus sulphureus 93-53</name>
    <dbReference type="NCBI Taxonomy" id="1314785"/>
    <lineage>
        <taxon>Eukaryota</taxon>
        <taxon>Fungi</taxon>
        <taxon>Dikarya</taxon>
        <taxon>Basidiomycota</taxon>
        <taxon>Agaricomycotina</taxon>
        <taxon>Agaricomycetes</taxon>
        <taxon>Polyporales</taxon>
        <taxon>Laetiporus</taxon>
    </lineage>
</organism>
<dbReference type="PRINTS" id="PR00412">
    <property type="entry name" value="EPOXHYDRLASE"/>
</dbReference>
<keyword evidence="6" id="KW-1185">Reference proteome</keyword>
<keyword evidence="3" id="KW-0732">Signal</keyword>
<dbReference type="GeneID" id="63822441"/>
<comment type="similarity">
    <text evidence="2">Belongs to the AB hydrolase superfamily. Epoxide hydrolase family.</text>
</comment>
<evidence type="ECO:0000313" key="5">
    <source>
        <dbReference type="EMBL" id="KZT13278.1"/>
    </source>
</evidence>
<sequence length="383" mass="43234">MRLSRLFLLAGALGAFAADANLEVSFRPQDLPKKVAHCKALNRATHRLKDIDIHYVDVNPEAGRTLLMVHGWPSLWHSWKYQVEEFKNDSRLIIPDLRGFGESTHPDDVKSSGTWYDIVKDLLCVLEDAGVDNAICVGHDWGTQLCYQAARQRPDIVSAVLGAAIPYIPFSGDFQPTSALVPHFPRLAYQVFLGETPELAAAELDTDVRRTLRGTLRTVASPTPETFLTSERSFMGAWADVAEIPPIPFFTSEEEDYWVEQYGIQGFDNTLYFYTPANQKRSWEFIHAQLNFTIPQPVLSILPNKASDPVADWEGTAKLMHSADYIPNLTTHIIEGAHWLQLENPTVFNRIARQWLDGLSLKETVTEEAEKTEESRKRPADEL</sequence>
<dbReference type="EMBL" id="KV427605">
    <property type="protein sequence ID" value="KZT13278.1"/>
    <property type="molecule type" value="Genomic_DNA"/>
</dbReference>
<dbReference type="Gene3D" id="3.40.50.1820">
    <property type="entry name" value="alpha/beta hydrolase"/>
    <property type="match status" value="1"/>
</dbReference>
<proteinExistence type="inferred from homology"/>
<feature type="domain" description="AB hydrolase-1" evidence="4">
    <location>
        <begin position="65"/>
        <end position="345"/>
    </location>
</feature>
<gene>
    <name evidence="5" type="ORF">LAESUDRAFT_669739</name>
</gene>
<reference evidence="5 6" key="1">
    <citation type="journal article" date="2016" name="Mol. Biol. Evol.">
        <title>Comparative Genomics of Early-Diverging Mushroom-Forming Fungi Provides Insights into the Origins of Lignocellulose Decay Capabilities.</title>
        <authorList>
            <person name="Nagy L.G."/>
            <person name="Riley R."/>
            <person name="Tritt A."/>
            <person name="Adam C."/>
            <person name="Daum C."/>
            <person name="Floudas D."/>
            <person name="Sun H."/>
            <person name="Yadav J.S."/>
            <person name="Pangilinan J."/>
            <person name="Larsson K.H."/>
            <person name="Matsuura K."/>
            <person name="Barry K."/>
            <person name="Labutti K."/>
            <person name="Kuo R."/>
            <person name="Ohm R.A."/>
            <person name="Bhattacharya S.S."/>
            <person name="Shirouzu T."/>
            <person name="Yoshinaga Y."/>
            <person name="Martin F.M."/>
            <person name="Grigoriev I.V."/>
            <person name="Hibbett D.S."/>
        </authorList>
    </citation>
    <scope>NUCLEOTIDE SEQUENCE [LARGE SCALE GENOMIC DNA]</scope>
    <source>
        <strain evidence="5 6">93-53</strain>
    </source>
</reference>
<protein>
    <submittedName>
        <fullName evidence="5">Alpha/beta-hydrolase</fullName>
    </submittedName>
</protein>
<dbReference type="InParanoid" id="A0A165IMC4"/>